<feature type="domain" description="Peptidase M24" evidence="1">
    <location>
        <begin position="144"/>
        <end position="381"/>
    </location>
</feature>
<protein>
    <submittedName>
        <fullName evidence="3">Aminopeptidase P family protein</fullName>
    </submittedName>
</protein>
<dbReference type="PANTHER" id="PTHR46112:SF2">
    <property type="entry name" value="XAA-PRO AMINOPEPTIDASE P-RELATED"/>
    <property type="match status" value="1"/>
</dbReference>
<dbReference type="EMBL" id="JABDJR010000347">
    <property type="protein sequence ID" value="NNF06842.1"/>
    <property type="molecule type" value="Genomic_DNA"/>
</dbReference>
<dbReference type="SUPFAM" id="SSF53092">
    <property type="entry name" value="Creatinase/prolidase N-terminal domain"/>
    <property type="match status" value="1"/>
</dbReference>
<dbReference type="PANTHER" id="PTHR46112">
    <property type="entry name" value="AMINOPEPTIDASE"/>
    <property type="match status" value="1"/>
</dbReference>
<sequence length="397" mass="44223">MQYVPQPELEARLRRIQAKLKPLDADGILVLQKADLYYLTGTAQNGVLFAPTEGEAVFGVRRSFNRAKTESALTQVLPMKSMKQLPEMLVNHGYGSFSKIGLEMDVLPARLYLQIQELFPGVEFFDASPVIREVRAVKSSYEIERIEKAAEQLRVVMAEIPAMMKDGCEREIDLASRIEGSLRRNRHQGLVRTRRFGLEMYYGAVSTGPSASYPTDFDGPDGMEGLYPSVPQNGGERLLRRGEPIMVDLCGGYDGYIADKTRIFVPGGLYDEELLRAHHFALEIQGEVQARMRPGAHAGKTYMAIEEMVNDSPFAHNFMGYGDNQSRFVGHGVGLELDELPILTTRSDMTLKEGMVIAVEPKFFFGDRGGVGIENTWVITKDGCRNLTADSDDIVPV</sequence>
<dbReference type="InterPro" id="IPR000587">
    <property type="entry name" value="Creatinase_N"/>
</dbReference>
<dbReference type="InterPro" id="IPR036005">
    <property type="entry name" value="Creatinase/aminopeptidase-like"/>
</dbReference>
<dbReference type="Gene3D" id="3.40.350.10">
    <property type="entry name" value="Creatinase/prolidase N-terminal domain"/>
    <property type="match status" value="1"/>
</dbReference>
<keyword evidence="3" id="KW-0378">Hydrolase</keyword>
<evidence type="ECO:0000259" key="1">
    <source>
        <dbReference type="Pfam" id="PF00557"/>
    </source>
</evidence>
<comment type="caution">
    <text evidence="3">The sequence shown here is derived from an EMBL/GenBank/DDBJ whole genome shotgun (WGS) entry which is preliminary data.</text>
</comment>
<accession>A0A7Y2E9N2</accession>
<evidence type="ECO:0000313" key="4">
    <source>
        <dbReference type="Proteomes" id="UP000547674"/>
    </source>
</evidence>
<proteinExistence type="predicted"/>
<dbReference type="Proteomes" id="UP000547674">
    <property type="component" value="Unassembled WGS sequence"/>
</dbReference>
<feature type="domain" description="Creatinase N-terminal" evidence="2">
    <location>
        <begin position="12"/>
        <end position="137"/>
    </location>
</feature>
<organism evidence="3 4">
    <name type="scientific">Eiseniibacteriota bacterium</name>
    <dbReference type="NCBI Taxonomy" id="2212470"/>
    <lineage>
        <taxon>Bacteria</taxon>
        <taxon>Candidatus Eiseniibacteriota</taxon>
    </lineage>
</organism>
<keyword evidence="3" id="KW-0645">Protease</keyword>
<dbReference type="Gene3D" id="3.90.230.10">
    <property type="entry name" value="Creatinase/methionine aminopeptidase superfamily"/>
    <property type="match status" value="1"/>
</dbReference>
<dbReference type="InterPro" id="IPR000994">
    <property type="entry name" value="Pept_M24"/>
</dbReference>
<dbReference type="InterPro" id="IPR050659">
    <property type="entry name" value="Peptidase_M24B"/>
</dbReference>
<name>A0A7Y2E9N2_UNCEI</name>
<dbReference type="CDD" id="cd01066">
    <property type="entry name" value="APP_MetAP"/>
    <property type="match status" value="1"/>
</dbReference>
<evidence type="ECO:0000313" key="3">
    <source>
        <dbReference type="EMBL" id="NNF06842.1"/>
    </source>
</evidence>
<reference evidence="3 4" key="1">
    <citation type="submission" date="2020-03" db="EMBL/GenBank/DDBJ databases">
        <title>Metabolic flexibility allows generalist bacteria to become dominant in a frequently disturbed ecosystem.</title>
        <authorList>
            <person name="Chen Y.-J."/>
            <person name="Leung P.M."/>
            <person name="Bay S.K."/>
            <person name="Hugenholtz P."/>
            <person name="Kessler A.J."/>
            <person name="Shelley G."/>
            <person name="Waite D.W."/>
            <person name="Cook P.L."/>
            <person name="Greening C."/>
        </authorList>
    </citation>
    <scope>NUCLEOTIDE SEQUENCE [LARGE SCALE GENOMIC DNA]</scope>
    <source>
        <strain evidence="3">SS_bin_28</strain>
    </source>
</reference>
<dbReference type="InterPro" id="IPR029149">
    <property type="entry name" value="Creatin/AminoP/Spt16_N"/>
</dbReference>
<dbReference type="Pfam" id="PF00557">
    <property type="entry name" value="Peptidase_M24"/>
    <property type="match status" value="1"/>
</dbReference>
<dbReference type="SUPFAM" id="SSF55920">
    <property type="entry name" value="Creatinase/aminopeptidase"/>
    <property type="match status" value="1"/>
</dbReference>
<evidence type="ECO:0000259" key="2">
    <source>
        <dbReference type="Pfam" id="PF01321"/>
    </source>
</evidence>
<keyword evidence="3" id="KW-0031">Aminopeptidase</keyword>
<dbReference type="GO" id="GO:0004177">
    <property type="term" value="F:aminopeptidase activity"/>
    <property type="evidence" value="ECO:0007669"/>
    <property type="project" value="UniProtKB-KW"/>
</dbReference>
<dbReference type="AlphaFoldDB" id="A0A7Y2E9N2"/>
<gene>
    <name evidence="3" type="ORF">HKN21_08775</name>
</gene>
<dbReference type="Pfam" id="PF01321">
    <property type="entry name" value="Creatinase_N"/>
    <property type="match status" value="1"/>
</dbReference>